<dbReference type="AlphaFoldDB" id="A0A8J2WMV4"/>
<dbReference type="Proteomes" id="UP000789390">
    <property type="component" value="Unassembled WGS sequence"/>
</dbReference>
<keyword evidence="3" id="KW-1185">Reference proteome</keyword>
<keyword evidence="1" id="KW-0175">Coiled coil</keyword>
<gene>
    <name evidence="2" type="ORF">DGAL_LOCUS14346</name>
</gene>
<feature type="coiled-coil region" evidence="1">
    <location>
        <begin position="32"/>
        <end position="73"/>
    </location>
</feature>
<organism evidence="2 3">
    <name type="scientific">Daphnia galeata</name>
    <dbReference type="NCBI Taxonomy" id="27404"/>
    <lineage>
        <taxon>Eukaryota</taxon>
        <taxon>Metazoa</taxon>
        <taxon>Ecdysozoa</taxon>
        <taxon>Arthropoda</taxon>
        <taxon>Crustacea</taxon>
        <taxon>Branchiopoda</taxon>
        <taxon>Diplostraca</taxon>
        <taxon>Cladocera</taxon>
        <taxon>Anomopoda</taxon>
        <taxon>Daphniidae</taxon>
        <taxon>Daphnia</taxon>
    </lineage>
</organism>
<reference evidence="2" key="1">
    <citation type="submission" date="2021-11" db="EMBL/GenBank/DDBJ databases">
        <authorList>
            <person name="Schell T."/>
        </authorList>
    </citation>
    <scope>NUCLEOTIDE SEQUENCE</scope>
    <source>
        <strain evidence="2">M5</strain>
    </source>
</reference>
<evidence type="ECO:0000313" key="2">
    <source>
        <dbReference type="EMBL" id="CAH0110742.1"/>
    </source>
</evidence>
<evidence type="ECO:0000256" key="1">
    <source>
        <dbReference type="SAM" id="Coils"/>
    </source>
</evidence>
<protein>
    <submittedName>
        <fullName evidence="2">Uncharacterized protein</fullName>
    </submittedName>
</protein>
<sequence length="404" mass="46455">MELGNELIRPSRNKHRSNAVTAMRVIERRELLTQLEQKLAIKKNELLQEETTLLEKKRAIKEKRVQLEREEHQSLQLFQLNGKIRESISLFLEHDLEECRALDHEQHFHLLQMENLECELTELTTKLEFLQNYQNTISDVEGFDRVVIKFQELNQTWQNMANDYRSVLFDAARSSFKKGHQTEVLMRHLVGINKNDSQRATDSCESTNRNKMARNSHWQICTMAESFKQHGHTYLAIINLASHLSFHPIARTLMNIGGSKSIIKSIKPNKSLSGKKDELERVPSVEQIHQPLQNYKERWKTLAAAAIGDSRGQNRGETDASFSSDIGKTADSVSIEVQNKLSNLVSIDDFDASSTGLRQLIINKVAASKLSFIEQILYDLTLIKDEIEFHTDPLFYNEPGHSFA</sequence>
<comment type="caution">
    <text evidence="2">The sequence shown here is derived from an EMBL/GenBank/DDBJ whole genome shotgun (WGS) entry which is preliminary data.</text>
</comment>
<proteinExistence type="predicted"/>
<accession>A0A8J2WMV4</accession>
<dbReference type="EMBL" id="CAKKLH010000305">
    <property type="protein sequence ID" value="CAH0110742.1"/>
    <property type="molecule type" value="Genomic_DNA"/>
</dbReference>
<dbReference type="OrthoDB" id="6350547at2759"/>
<name>A0A8J2WMV4_9CRUS</name>
<evidence type="ECO:0000313" key="3">
    <source>
        <dbReference type="Proteomes" id="UP000789390"/>
    </source>
</evidence>